<evidence type="ECO:0000313" key="1">
    <source>
        <dbReference type="EMBL" id="KKN90117.1"/>
    </source>
</evidence>
<protein>
    <submittedName>
        <fullName evidence="1">Uncharacterized protein</fullName>
    </submittedName>
</protein>
<organism evidence="1">
    <name type="scientific">marine sediment metagenome</name>
    <dbReference type="NCBI Taxonomy" id="412755"/>
    <lineage>
        <taxon>unclassified sequences</taxon>
        <taxon>metagenomes</taxon>
        <taxon>ecological metagenomes</taxon>
    </lineage>
</organism>
<sequence>MSSKLHEVWVSRPLTDDATIASGKDRPYVLIESSQHHDPIQKRKMQRWSVFDSEQSLFQHFPTSAGAIIEVVEGLKYYAIVHDSEAKAVLFTEDVDSHKTVRNPPEFPTRHEAAMYLLLSSKF</sequence>
<name>A0A0F9URH3_9ZZZZ</name>
<reference evidence="1" key="1">
    <citation type="journal article" date="2015" name="Nature">
        <title>Complex archaea that bridge the gap between prokaryotes and eukaryotes.</title>
        <authorList>
            <person name="Spang A."/>
            <person name="Saw J.H."/>
            <person name="Jorgensen S.L."/>
            <person name="Zaremba-Niedzwiedzka K."/>
            <person name="Martijn J."/>
            <person name="Lind A.E."/>
            <person name="van Eijk R."/>
            <person name="Schleper C."/>
            <person name="Guy L."/>
            <person name="Ettema T.J."/>
        </authorList>
    </citation>
    <scope>NUCLEOTIDE SEQUENCE</scope>
</reference>
<dbReference type="AlphaFoldDB" id="A0A0F9URH3"/>
<comment type="caution">
    <text evidence="1">The sequence shown here is derived from an EMBL/GenBank/DDBJ whole genome shotgun (WGS) entry which is preliminary data.</text>
</comment>
<dbReference type="EMBL" id="LAZR01000113">
    <property type="protein sequence ID" value="KKN90117.1"/>
    <property type="molecule type" value="Genomic_DNA"/>
</dbReference>
<accession>A0A0F9URH3</accession>
<gene>
    <name evidence="1" type="ORF">LCGC14_0232330</name>
</gene>
<proteinExistence type="predicted"/>